<comment type="caution">
    <text evidence="6">The sequence shown here is derived from an EMBL/GenBank/DDBJ whole genome shotgun (WGS) entry which is preliminary data.</text>
</comment>
<dbReference type="PANTHER" id="PTHR30136:SF35">
    <property type="entry name" value="HTH-TYPE TRANSCRIPTIONAL REGULATOR RV1719"/>
    <property type="match status" value="1"/>
</dbReference>
<dbReference type="InterPro" id="IPR029016">
    <property type="entry name" value="GAF-like_dom_sf"/>
</dbReference>
<name>A0ABT0B873_9SPHN</name>
<evidence type="ECO:0000256" key="3">
    <source>
        <dbReference type="ARBA" id="ARBA00023163"/>
    </source>
</evidence>
<dbReference type="RefSeq" id="WP_243996515.1">
    <property type="nucleotide sequence ID" value="NZ_JALHLE010000056.1"/>
</dbReference>
<organism evidence="6 7">
    <name type="scientific">Novosphingobium album</name>
    <name type="common">ex Hu et al. 2023</name>
    <dbReference type="NCBI Taxonomy" id="2930093"/>
    <lineage>
        <taxon>Bacteria</taxon>
        <taxon>Pseudomonadati</taxon>
        <taxon>Pseudomonadota</taxon>
        <taxon>Alphaproteobacteria</taxon>
        <taxon>Sphingomonadales</taxon>
        <taxon>Sphingomonadaceae</taxon>
        <taxon>Novosphingobium</taxon>
    </lineage>
</organism>
<dbReference type="InterPro" id="IPR036390">
    <property type="entry name" value="WH_DNA-bd_sf"/>
</dbReference>
<dbReference type="InterPro" id="IPR005471">
    <property type="entry name" value="Tscrpt_reg_IclR_N"/>
</dbReference>
<evidence type="ECO:0000313" key="7">
    <source>
        <dbReference type="Proteomes" id="UP001162880"/>
    </source>
</evidence>
<dbReference type="InterPro" id="IPR036388">
    <property type="entry name" value="WH-like_DNA-bd_sf"/>
</dbReference>
<accession>A0ABT0B873</accession>
<dbReference type="Gene3D" id="1.10.10.10">
    <property type="entry name" value="Winged helix-like DNA-binding domain superfamily/Winged helix DNA-binding domain"/>
    <property type="match status" value="1"/>
</dbReference>
<evidence type="ECO:0000256" key="2">
    <source>
        <dbReference type="ARBA" id="ARBA00023125"/>
    </source>
</evidence>
<keyword evidence="1" id="KW-0805">Transcription regulation</keyword>
<dbReference type="SMART" id="SM00346">
    <property type="entry name" value="HTH_ICLR"/>
    <property type="match status" value="1"/>
</dbReference>
<evidence type="ECO:0000313" key="6">
    <source>
        <dbReference type="EMBL" id="MCJ2181051.1"/>
    </source>
</evidence>
<dbReference type="PROSITE" id="PS51078">
    <property type="entry name" value="ICLR_ED"/>
    <property type="match status" value="1"/>
</dbReference>
<feature type="domain" description="IclR-ED" evidence="5">
    <location>
        <begin position="72"/>
        <end position="260"/>
    </location>
</feature>
<dbReference type="InterPro" id="IPR014757">
    <property type="entry name" value="Tscrpt_reg_IclR_C"/>
</dbReference>
<reference evidence="6" key="1">
    <citation type="submission" date="2022-03" db="EMBL/GenBank/DDBJ databases">
        <title>Identification of a novel bacterium isolated from mangrove sediments.</title>
        <authorList>
            <person name="Pan X."/>
        </authorList>
    </citation>
    <scope>NUCLEOTIDE SEQUENCE</scope>
    <source>
        <strain evidence="6">B2580</strain>
    </source>
</reference>
<dbReference type="Gene3D" id="3.30.450.40">
    <property type="match status" value="1"/>
</dbReference>
<dbReference type="Pfam" id="PF09339">
    <property type="entry name" value="HTH_IclR"/>
    <property type="match status" value="1"/>
</dbReference>
<evidence type="ECO:0000256" key="1">
    <source>
        <dbReference type="ARBA" id="ARBA00023015"/>
    </source>
</evidence>
<keyword evidence="2" id="KW-0238">DNA-binding</keyword>
<protein>
    <submittedName>
        <fullName evidence="6">IclR family transcriptional regulator</fullName>
    </submittedName>
</protein>
<proteinExistence type="predicted"/>
<dbReference type="EMBL" id="JALHLE010000056">
    <property type="protein sequence ID" value="MCJ2181051.1"/>
    <property type="molecule type" value="Genomic_DNA"/>
</dbReference>
<gene>
    <name evidence="6" type="ORF">MTR64_21005</name>
</gene>
<evidence type="ECO:0000259" key="4">
    <source>
        <dbReference type="PROSITE" id="PS51077"/>
    </source>
</evidence>
<keyword evidence="7" id="KW-1185">Reference proteome</keyword>
<dbReference type="SUPFAM" id="SSF55781">
    <property type="entry name" value="GAF domain-like"/>
    <property type="match status" value="1"/>
</dbReference>
<dbReference type="PROSITE" id="PS51077">
    <property type="entry name" value="HTH_ICLR"/>
    <property type="match status" value="1"/>
</dbReference>
<dbReference type="SUPFAM" id="SSF46785">
    <property type="entry name" value="Winged helix' DNA-binding domain"/>
    <property type="match status" value="1"/>
</dbReference>
<evidence type="ECO:0000259" key="5">
    <source>
        <dbReference type="PROSITE" id="PS51078"/>
    </source>
</evidence>
<sequence>MEGKSSSGKAPLSVARVLQIIKVLSLSDAPLSLAELSRRLGTPKTSLIGLLRGLVDMDYVVFSDGTYRLGGSSFDLAGTVLAARQRSHMDDYIRAGMKSLNELTGETVLYGVLTGERPQMMTYIGMVESRGAIRISVGIGDRSPLYCTAGGRILLAGMTDDEVKAQLAEAPLKHITAQTETGKSRLLEYVRTAREEQFSSVADEMVQGITGIAAPVMDNSSRVLGALIVAGPTGRMNDDAAMLKSATIASARRISASLGHREAVAITP</sequence>
<keyword evidence="3" id="KW-0804">Transcription</keyword>
<dbReference type="Pfam" id="PF01614">
    <property type="entry name" value="IclR_C"/>
    <property type="match status" value="1"/>
</dbReference>
<feature type="domain" description="HTH iclR-type" evidence="4">
    <location>
        <begin position="11"/>
        <end position="71"/>
    </location>
</feature>
<dbReference type="Proteomes" id="UP001162880">
    <property type="component" value="Unassembled WGS sequence"/>
</dbReference>
<dbReference type="PANTHER" id="PTHR30136">
    <property type="entry name" value="HELIX-TURN-HELIX TRANSCRIPTIONAL REGULATOR, ICLR FAMILY"/>
    <property type="match status" value="1"/>
</dbReference>
<dbReference type="InterPro" id="IPR050707">
    <property type="entry name" value="HTH_MetabolicPath_Reg"/>
</dbReference>